<keyword evidence="2" id="KW-0472">Membrane</keyword>
<name>A0ABW6S0L6_9NOCA</name>
<feature type="compositionally biased region" description="Pro residues" evidence="1">
    <location>
        <begin position="230"/>
        <end position="239"/>
    </location>
</feature>
<keyword evidence="2" id="KW-1133">Transmembrane helix</keyword>
<feature type="compositionally biased region" description="Pro residues" evidence="1">
    <location>
        <begin position="186"/>
        <end position="221"/>
    </location>
</feature>
<evidence type="ECO:0000313" key="3">
    <source>
        <dbReference type="EMBL" id="MFF3569836.1"/>
    </source>
</evidence>
<sequence>MASPEIGQENEPPDGERGGGKYMAVAAVAVLAVAVVVGVLAVRSEQGVRSTSADTTVTVSEGPVVRTEGVPGAGKPHQEGDDCSHDFIAARWQQRDGRWVCAPPGIMSSIHHEGEDCSHGDLIAQWVVGPGPAWLCQTQRRVTTEAPAPAPVVPTRPHTVQQAPVQQAPVQQAPVQQAPVQQAPVHVPPPEPAPVITQPPAPAPAPAPAPRPAPAPPPALPKLPFQLPQIPFPLPPPPR</sequence>
<dbReference type="EMBL" id="JBIAQY010000006">
    <property type="protein sequence ID" value="MFF3569836.1"/>
    <property type="molecule type" value="Genomic_DNA"/>
</dbReference>
<evidence type="ECO:0000313" key="4">
    <source>
        <dbReference type="Proteomes" id="UP001601992"/>
    </source>
</evidence>
<dbReference type="RefSeq" id="WP_387404424.1">
    <property type="nucleotide sequence ID" value="NZ_JBIAQY010000006.1"/>
</dbReference>
<feature type="region of interest" description="Disordered" evidence="1">
    <location>
        <begin position="47"/>
        <end position="81"/>
    </location>
</feature>
<gene>
    <name evidence="3" type="ORF">ACFYXQ_18850</name>
</gene>
<evidence type="ECO:0000256" key="2">
    <source>
        <dbReference type="SAM" id="Phobius"/>
    </source>
</evidence>
<keyword evidence="2" id="KW-0812">Transmembrane</keyword>
<proteinExistence type="predicted"/>
<comment type="caution">
    <text evidence="3">The sequence shown here is derived from an EMBL/GenBank/DDBJ whole genome shotgun (WGS) entry which is preliminary data.</text>
</comment>
<feature type="compositionally biased region" description="Polar residues" evidence="1">
    <location>
        <begin position="47"/>
        <end position="59"/>
    </location>
</feature>
<dbReference type="Proteomes" id="UP001601992">
    <property type="component" value="Unassembled WGS sequence"/>
</dbReference>
<evidence type="ECO:0000256" key="1">
    <source>
        <dbReference type="SAM" id="MobiDB-lite"/>
    </source>
</evidence>
<organism evidence="3 4">
    <name type="scientific">Nocardia jiangxiensis</name>
    <dbReference type="NCBI Taxonomy" id="282685"/>
    <lineage>
        <taxon>Bacteria</taxon>
        <taxon>Bacillati</taxon>
        <taxon>Actinomycetota</taxon>
        <taxon>Actinomycetes</taxon>
        <taxon>Mycobacteriales</taxon>
        <taxon>Nocardiaceae</taxon>
        <taxon>Nocardia</taxon>
    </lineage>
</organism>
<feature type="region of interest" description="Disordered" evidence="1">
    <location>
        <begin position="148"/>
        <end position="239"/>
    </location>
</feature>
<feature type="compositionally biased region" description="Low complexity" evidence="1">
    <location>
        <begin position="155"/>
        <end position="185"/>
    </location>
</feature>
<feature type="transmembrane region" description="Helical" evidence="2">
    <location>
        <begin position="22"/>
        <end position="42"/>
    </location>
</feature>
<keyword evidence="4" id="KW-1185">Reference proteome</keyword>
<protein>
    <submittedName>
        <fullName evidence="3">Uncharacterized protein</fullName>
    </submittedName>
</protein>
<accession>A0ABW6S0L6</accession>
<reference evidence="3 4" key="1">
    <citation type="submission" date="2024-10" db="EMBL/GenBank/DDBJ databases">
        <title>The Natural Products Discovery Center: Release of the First 8490 Sequenced Strains for Exploring Actinobacteria Biosynthetic Diversity.</title>
        <authorList>
            <person name="Kalkreuter E."/>
            <person name="Kautsar S.A."/>
            <person name="Yang D."/>
            <person name="Bader C.D."/>
            <person name="Teijaro C.N."/>
            <person name="Fluegel L."/>
            <person name="Davis C.M."/>
            <person name="Simpson J.R."/>
            <person name="Lauterbach L."/>
            <person name="Steele A.D."/>
            <person name="Gui C."/>
            <person name="Meng S."/>
            <person name="Li G."/>
            <person name="Viehrig K."/>
            <person name="Ye F."/>
            <person name="Su P."/>
            <person name="Kiefer A.F."/>
            <person name="Nichols A."/>
            <person name="Cepeda A.J."/>
            <person name="Yan W."/>
            <person name="Fan B."/>
            <person name="Jiang Y."/>
            <person name="Adhikari A."/>
            <person name="Zheng C.-J."/>
            <person name="Schuster L."/>
            <person name="Cowan T.M."/>
            <person name="Smanski M.J."/>
            <person name="Chevrette M.G."/>
            <person name="De Carvalho L.P.S."/>
            <person name="Shen B."/>
        </authorList>
    </citation>
    <scope>NUCLEOTIDE SEQUENCE [LARGE SCALE GENOMIC DNA]</scope>
    <source>
        <strain evidence="3 4">NPDC002593</strain>
    </source>
</reference>